<proteinExistence type="predicted"/>
<reference evidence="2" key="1">
    <citation type="journal article" date="2023" name="Nat. Plants">
        <title>Single-cell RNA sequencing provides a high-resolution roadmap for understanding the multicellular compartmentation of specialized metabolism.</title>
        <authorList>
            <person name="Sun S."/>
            <person name="Shen X."/>
            <person name="Li Y."/>
            <person name="Li Y."/>
            <person name="Wang S."/>
            <person name="Li R."/>
            <person name="Zhang H."/>
            <person name="Shen G."/>
            <person name="Guo B."/>
            <person name="Wei J."/>
            <person name="Xu J."/>
            <person name="St-Pierre B."/>
            <person name="Chen S."/>
            <person name="Sun C."/>
        </authorList>
    </citation>
    <scope>NUCLEOTIDE SEQUENCE [LARGE SCALE GENOMIC DNA]</scope>
</reference>
<comment type="caution">
    <text evidence="1">The sequence shown here is derived from an EMBL/GenBank/DDBJ whole genome shotgun (WGS) entry which is preliminary data.</text>
</comment>
<evidence type="ECO:0000313" key="2">
    <source>
        <dbReference type="Proteomes" id="UP001060085"/>
    </source>
</evidence>
<dbReference type="Proteomes" id="UP001060085">
    <property type="component" value="Linkage Group LG02"/>
</dbReference>
<sequence length="208" mass="23477">MFSGALLHSLPRSSVGVGRWPNCLVLARSVGSFRDMAMQIVPATDLQLTIRYYWMPISLDVGELQELLPGEVMDSLKLIVLSASPDVVCLGLTTSGQFSSASSYTLVRPNTCTNVVAWKKVWKSSRPQRFSLLLWKTRWNCMKTNQFLHLSGVLLEPRSGLCGYMEEMTIHALRDCRATSKIWNVLLLLVKQLVSLQVLMCLVRWMII</sequence>
<evidence type="ECO:0000313" key="1">
    <source>
        <dbReference type="EMBL" id="KAI5678380.1"/>
    </source>
</evidence>
<dbReference type="EMBL" id="CM044702">
    <property type="protein sequence ID" value="KAI5678380.1"/>
    <property type="molecule type" value="Genomic_DNA"/>
</dbReference>
<organism evidence="1 2">
    <name type="scientific">Catharanthus roseus</name>
    <name type="common">Madagascar periwinkle</name>
    <name type="synonym">Vinca rosea</name>
    <dbReference type="NCBI Taxonomy" id="4058"/>
    <lineage>
        <taxon>Eukaryota</taxon>
        <taxon>Viridiplantae</taxon>
        <taxon>Streptophyta</taxon>
        <taxon>Embryophyta</taxon>
        <taxon>Tracheophyta</taxon>
        <taxon>Spermatophyta</taxon>
        <taxon>Magnoliopsida</taxon>
        <taxon>eudicotyledons</taxon>
        <taxon>Gunneridae</taxon>
        <taxon>Pentapetalae</taxon>
        <taxon>asterids</taxon>
        <taxon>lamiids</taxon>
        <taxon>Gentianales</taxon>
        <taxon>Apocynaceae</taxon>
        <taxon>Rauvolfioideae</taxon>
        <taxon>Vinceae</taxon>
        <taxon>Catharanthinae</taxon>
        <taxon>Catharanthus</taxon>
    </lineage>
</organism>
<protein>
    <submittedName>
        <fullName evidence="1">Uncharacterized protein</fullName>
    </submittedName>
</protein>
<keyword evidence="2" id="KW-1185">Reference proteome</keyword>
<name>A0ACC0C0C7_CATRO</name>
<gene>
    <name evidence="1" type="ORF">M9H77_09330</name>
</gene>
<accession>A0ACC0C0C7</accession>